<keyword evidence="2" id="KW-1185">Reference proteome</keyword>
<dbReference type="EMBL" id="FOIJ01000004">
    <property type="protein sequence ID" value="SET75035.1"/>
    <property type="molecule type" value="Genomic_DNA"/>
</dbReference>
<proteinExistence type="predicted"/>
<accession>A0A1I0GUZ7</accession>
<gene>
    <name evidence="1" type="ORF">SAMN05443639_104173</name>
</gene>
<protein>
    <submittedName>
        <fullName evidence="1">Uncharacterized protein</fullName>
    </submittedName>
</protein>
<name>A0A1I0GUZ7_9BACT</name>
<dbReference type="AlphaFoldDB" id="A0A1I0GUZ7"/>
<evidence type="ECO:0000313" key="2">
    <source>
        <dbReference type="Proteomes" id="UP000199181"/>
    </source>
</evidence>
<reference evidence="2" key="1">
    <citation type="submission" date="2016-10" db="EMBL/GenBank/DDBJ databases">
        <authorList>
            <person name="Varghese N."/>
            <person name="Submissions S."/>
        </authorList>
    </citation>
    <scope>NUCLEOTIDE SEQUENCE [LARGE SCALE GENOMIC DNA]</scope>
    <source>
        <strain evidence="2">DSM 16858</strain>
    </source>
</reference>
<evidence type="ECO:0000313" key="1">
    <source>
        <dbReference type="EMBL" id="SET75035.1"/>
    </source>
</evidence>
<organism evidence="1 2">
    <name type="scientific">Stigmatella erecta</name>
    <dbReference type="NCBI Taxonomy" id="83460"/>
    <lineage>
        <taxon>Bacteria</taxon>
        <taxon>Pseudomonadati</taxon>
        <taxon>Myxococcota</taxon>
        <taxon>Myxococcia</taxon>
        <taxon>Myxococcales</taxon>
        <taxon>Cystobacterineae</taxon>
        <taxon>Archangiaceae</taxon>
        <taxon>Stigmatella</taxon>
    </lineage>
</organism>
<dbReference type="Proteomes" id="UP000199181">
    <property type="component" value="Unassembled WGS sequence"/>
</dbReference>
<dbReference type="RefSeq" id="WP_177233572.1">
    <property type="nucleotide sequence ID" value="NZ_FOIJ01000004.1"/>
</dbReference>
<sequence length="224" mass="24681">MGRREEARAEAAFMRGDVGIDGAATEEKEDAAEAERGKAREALLRGRTYLGREFLTWLLWNSEAGEPVTEYEKVGVTVLLVGRIVLKGVSGEVTELSAKGAQAPYSEQVKRALDKGLLVHQARLLLTHGERAFEVSLDAEFLDIRAAKLPALMSEDDDSQLAERLALTEQLSALVNALVEAFLAVRAGKAWAKQVVPAMKAWMRGEEERQKLTPIQRAANARKR</sequence>